<dbReference type="CDD" id="cd13578">
    <property type="entry name" value="PBP2_Bug27"/>
    <property type="match status" value="1"/>
</dbReference>
<proteinExistence type="inferred from homology"/>
<dbReference type="Gene3D" id="3.40.190.10">
    <property type="entry name" value="Periplasmic binding protein-like II"/>
    <property type="match status" value="1"/>
</dbReference>
<dbReference type="Pfam" id="PF03401">
    <property type="entry name" value="TctC"/>
    <property type="match status" value="1"/>
</dbReference>
<dbReference type="Proteomes" id="UP000217005">
    <property type="component" value="Unassembled WGS sequence"/>
</dbReference>
<evidence type="ECO:0000313" key="3">
    <source>
        <dbReference type="EMBL" id="OZI28722.1"/>
    </source>
</evidence>
<dbReference type="PANTHER" id="PTHR42928">
    <property type="entry name" value="TRICARBOXYLATE-BINDING PROTEIN"/>
    <property type="match status" value="1"/>
</dbReference>
<keyword evidence="2" id="KW-0732">Signal</keyword>
<sequence>MRKYLLLFLAAAISGNFVAAAHAADWPDRPIRMIVPYPPGGATDVAARLYAQHMGDFLKQTVVVENKAGAGGEVGAEAVARATPDGYTVLMGALGSLAINASLLDKQNYSFVKDFKGVSVAITMPMALAVNTAVPAKSAQELIALAKARPGKLTMGSAGNGSSQHMAGELFKQMTGTEILHVPYRGSGPAVTDLLGGQIDMVIDTLPALLPQMASGKIRILGVTTDTRAPALPDVPTLAEQGVQGYAVATTYALLAPNGTPPQAIEKMSQAMQKAGALPQLREGAAKLGAQATPTTPGGTDKVVSAEIEKWAAVVHRSTTRTAKK</sequence>
<feature type="chain" id="PRO_5012898783" evidence="2">
    <location>
        <begin position="24"/>
        <end position="325"/>
    </location>
</feature>
<dbReference type="SUPFAM" id="SSF53850">
    <property type="entry name" value="Periplasmic binding protein-like II"/>
    <property type="match status" value="1"/>
</dbReference>
<protein>
    <submittedName>
        <fullName evidence="3">MFS transporter</fullName>
    </submittedName>
</protein>
<dbReference type="InterPro" id="IPR042100">
    <property type="entry name" value="Bug_dom1"/>
</dbReference>
<dbReference type="AlphaFoldDB" id="A0A261RVN0"/>
<dbReference type="OrthoDB" id="8678477at2"/>
<comment type="caution">
    <text evidence="3">The sequence shown here is derived from an EMBL/GenBank/DDBJ whole genome shotgun (WGS) entry which is preliminary data.</text>
</comment>
<gene>
    <name evidence="3" type="ORF">CEG14_22490</name>
</gene>
<dbReference type="Gene3D" id="3.40.190.150">
    <property type="entry name" value="Bordetella uptake gene, domain 1"/>
    <property type="match status" value="1"/>
</dbReference>
<accession>A0A261RVN0</accession>
<dbReference type="PIRSF" id="PIRSF017082">
    <property type="entry name" value="YflP"/>
    <property type="match status" value="1"/>
</dbReference>
<dbReference type="RefSeq" id="WP_094828647.1">
    <property type="nucleotide sequence ID" value="NZ_NEVL01000006.1"/>
</dbReference>
<organism evidence="3 4">
    <name type="scientific">Bordetella genomosp. 1</name>
    <dbReference type="NCBI Taxonomy" id="1395607"/>
    <lineage>
        <taxon>Bacteria</taxon>
        <taxon>Pseudomonadati</taxon>
        <taxon>Pseudomonadota</taxon>
        <taxon>Betaproteobacteria</taxon>
        <taxon>Burkholderiales</taxon>
        <taxon>Alcaligenaceae</taxon>
        <taxon>Bordetella</taxon>
    </lineage>
</organism>
<evidence type="ECO:0000256" key="1">
    <source>
        <dbReference type="ARBA" id="ARBA00006987"/>
    </source>
</evidence>
<reference evidence="3 4" key="1">
    <citation type="submission" date="2017-05" db="EMBL/GenBank/DDBJ databases">
        <title>Complete and WGS of Bordetella genogroups.</title>
        <authorList>
            <person name="Spilker T."/>
            <person name="LiPuma J."/>
        </authorList>
    </citation>
    <scope>NUCLEOTIDE SEQUENCE [LARGE SCALE GENOMIC DNA]</scope>
    <source>
        <strain evidence="3 4">AU17610</strain>
    </source>
</reference>
<feature type="signal peptide" evidence="2">
    <location>
        <begin position="1"/>
        <end position="23"/>
    </location>
</feature>
<dbReference type="EMBL" id="NEVL01000006">
    <property type="protein sequence ID" value="OZI28722.1"/>
    <property type="molecule type" value="Genomic_DNA"/>
</dbReference>
<comment type="similarity">
    <text evidence="1">Belongs to the UPF0065 (bug) family.</text>
</comment>
<evidence type="ECO:0000256" key="2">
    <source>
        <dbReference type="SAM" id="SignalP"/>
    </source>
</evidence>
<name>A0A261RVN0_9BORD</name>
<dbReference type="PANTHER" id="PTHR42928:SF5">
    <property type="entry name" value="BLR1237 PROTEIN"/>
    <property type="match status" value="1"/>
</dbReference>
<evidence type="ECO:0000313" key="4">
    <source>
        <dbReference type="Proteomes" id="UP000217005"/>
    </source>
</evidence>
<dbReference type="InterPro" id="IPR005064">
    <property type="entry name" value="BUG"/>
</dbReference>